<keyword evidence="6 11" id="KW-0067">ATP-binding</keyword>
<dbReference type="Proteomes" id="UP001183604">
    <property type="component" value="Unassembled WGS sequence"/>
</dbReference>
<keyword evidence="9" id="KW-0472">Membrane</keyword>
<dbReference type="InterPro" id="IPR003593">
    <property type="entry name" value="AAA+_ATPase"/>
</dbReference>
<keyword evidence="3" id="KW-1003">Cell membrane</keyword>
<dbReference type="GO" id="GO:0005886">
    <property type="term" value="C:plasma membrane"/>
    <property type="evidence" value="ECO:0007669"/>
    <property type="project" value="UniProtKB-SubCell"/>
</dbReference>
<evidence type="ECO:0000256" key="5">
    <source>
        <dbReference type="ARBA" id="ARBA00022741"/>
    </source>
</evidence>
<dbReference type="InterPro" id="IPR051535">
    <property type="entry name" value="Siderophore_ABC-ATPase"/>
</dbReference>
<keyword evidence="8" id="KW-0406">Ion transport</keyword>
<evidence type="ECO:0000256" key="1">
    <source>
        <dbReference type="ARBA" id="ARBA00004202"/>
    </source>
</evidence>
<dbReference type="PROSITE" id="PS00211">
    <property type="entry name" value="ABC_TRANSPORTER_1"/>
    <property type="match status" value="1"/>
</dbReference>
<dbReference type="GO" id="GO:0006826">
    <property type="term" value="P:iron ion transport"/>
    <property type="evidence" value="ECO:0007669"/>
    <property type="project" value="UniProtKB-KW"/>
</dbReference>
<reference evidence="12 14" key="2">
    <citation type="submission" date="2023-07" db="EMBL/GenBank/DDBJ databases">
        <title>Sequencing the genomes of 1000 actinobacteria strains.</title>
        <authorList>
            <person name="Klenk H.-P."/>
        </authorList>
    </citation>
    <scope>NUCLEOTIDE SEQUENCE [LARGE SCALE GENOMIC DNA]</scope>
    <source>
        <strain evidence="12 14">DSM 44724</strain>
    </source>
</reference>
<evidence type="ECO:0000256" key="6">
    <source>
        <dbReference type="ARBA" id="ARBA00022840"/>
    </source>
</evidence>
<dbReference type="InterPro" id="IPR003439">
    <property type="entry name" value="ABC_transporter-like_ATP-bd"/>
</dbReference>
<dbReference type="GO" id="GO:0016887">
    <property type="term" value="F:ATP hydrolysis activity"/>
    <property type="evidence" value="ECO:0007669"/>
    <property type="project" value="InterPro"/>
</dbReference>
<organism evidence="11 13">
    <name type="scientific">Glycomyces lechevalierae</name>
    <dbReference type="NCBI Taxonomy" id="256034"/>
    <lineage>
        <taxon>Bacteria</taxon>
        <taxon>Bacillati</taxon>
        <taxon>Actinomycetota</taxon>
        <taxon>Actinomycetes</taxon>
        <taxon>Glycomycetales</taxon>
        <taxon>Glycomycetaceae</taxon>
        <taxon>Glycomyces</taxon>
    </lineage>
</organism>
<dbReference type="Gene3D" id="3.40.50.300">
    <property type="entry name" value="P-loop containing nucleotide triphosphate hydrolases"/>
    <property type="match status" value="1"/>
</dbReference>
<keyword evidence="4" id="KW-0410">Iron transport</keyword>
<dbReference type="PANTHER" id="PTHR42771:SF2">
    <property type="entry name" value="IRON(3+)-HYDROXAMATE IMPORT ATP-BINDING PROTEIN FHUC"/>
    <property type="match status" value="1"/>
</dbReference>
<evidence type="ECO:0000256" key="4">
    <source>
        <dbReference type="ARBA" id="ARBA00022496"/>
    </source>
</evidence>
<keyword evidence="7" id="KW-0408">Iron</keyword>
<dbReference type="SUPFAM" id="SSF52540">
    <property type="entry name" value="P-loop containing nucleoside triphosphate hydrolases"/>
    <property type="match status" value="1"/>
</dbReference>
<evidence type="ECO:0000313" key="11">
    <source>
        <dbReference type="EMBL" id="MDA1384640.1"/>
    </source>
</evidence>
<comment type="subcellular location">
    <subcellularLocation>
        <location evidence="1">Cell membrane</location>
        <topology evidence="1">Peripheral membrane protein</topology>
    </subcellularLocation>
</comment>
<evidence type="ECO:0000313" key="12">
    <source>
        <dbReference type="EMBL" id="MDR7337907.1"/>
    </source>
</evidence>
<dbReference type="InterPro" id="IPR017871">
    <property type="entry name" value="ABC_transporter-like_CS"/>
</dbReference>
<proteinExistence type="predicted"/>
<name>A0A9X3PG13_9ACTN</name>
<dbReference type="EMBL" id="JAPZVQ010000003">
    <property type="protein sequence ID" value="MDA1384640.1"/>
    <property type="molecule type" value="Genomic_DNA"/>
</dbReference>
<dbReference type="SMART" id="SM00382">
    <property type="entry name" value="AAA"/>
    <property type="match status" value="1"/>
</dbReference>
<accession>A0A9X3PG13</accession>
<evidence type="ECO:0000256" key="7">
    <source>
        <dbReference type="ARBA" id="ARBA00023004"/>
    </source>
</evidence>
<evidence type="ECO:0000313" key="13">
    <source>
        <dbReference type="Proteomes" id="UP001145799"/>
    </source>
</evidence>
<dbReference type="Pfam" id="PF00005">
    <property type="entry name" value="ABC_tran"/>
    <property type="match status" value="1"/>
</dbReference>
<evidence type="ECO:0000256" key="9">
    <source>
        <dbReference type="ARBA" id="ARBA00023136"/>
    </source>
</evidence>
<comment type="caution">
    <text evidence="11">The sequence shown here is derived from an EMBL/GenBank/DDBJ whole genome shotgun (WGS) entry which is preliminary data.</text>
</comment>
<keyword evidence="5" id="KW-0547">Nucleotide-binding</keyword>
<dbReference type="Proteomes" id="UP001145799">
    <property type="component" value="Unassembled WGS sequence"/>
</dbReference>
<sequence>MPDGLALNDAGLSGRALRLAYFGDTVVHDADIDLRSGRVTALLGPNGSGKSTLLRSLARLHKADAGSVAFTDGTDATALSPKDFARRVSLLAQSRPVPGGIRVVDVVGYGRHPHRGRWRQGDQEGPAKIQRAMDICGVAHMAEKGVEALSGGERQRVWLASCLAQDTAVLLLDEPTNHLDLRYQVEILDLVRDLADEHGTAVGIVLHDLDQAAAVADHVVLLHDGRVTAAGTPAAVLTAENLTAAYGIDIRVDTDPATGLLTARPVGRHTRRLANTATE</sequence>
<evidence type="ECO:0000256" key="8">
    <source>
        <dbReference type="ARBA" id="ARBA00023065"/>
    </source>
</evidence>
<dbReference type="CDD" id="cd03214">
    <property type="entry name" value="ABC_Iron-Siderophores_B12_Hemin"/>
    <property type="match status" value="1"/>
</dbReference>
<dbReference type="PANTHER" id="PTHR42771">
    <property type="entry name" value="IRON(3+)-HYDROXAMATE IMPORT ATP-BINDING PROTEIN FHUC"/>
    <property type="match status" value="1"/>
</dbReference>
<protein>
    <submittedName>
        <fullName evidence="11">ABC transporter ATP-binding protein</fullName>
    </submittedName>
    <submittedName>
        <fullName evidence="12">Iron complex transport system ATP-binding protein</fullName>
    </submittedName>
</protein>
<dbReference type="AlphaFoldDB" id="A0A9X3PG13"/>
<gene>
    <name evidence="12" type="ORF">J2S69_001626</name>
    <name evidence="11" type="ORF">O2L01_06575</name>
</gene>
<reference evidence="11" key="1">
    <citation type="submission" date="2022-12" db="EMBL/GenBank/DDBJ databases">
        <title>Gycomyces niveus sp.nov., a novel actinomycete isolated from soil in Shouguang.</title>
        <authorList>
            <person name="Yang X."/>
        </authorList>
    </citation>
    <scope>NUCLEOTIDE SEQUENCE</scope>
    <source>
        <strain evidence="11">DSM 44724</strain>
    </source>
</reference>
<dbReference type="PROSITE" id="PS50893">
    <property type="entry name" value="ABC_TRANSPORTER_2"/>
    <property type="match status" value="1"/>
</dbReference>
<keyword evidence="2" id="KW-0813">Transport</keyword>
<dbReference type="GO" id="GO:0005524">
    <property type="term" value="F:ATP binding"/>
    <property type="evidence" value="ECO:0007669"/>
    <property type="project" value="UniProtKB-KW"/>
</dbReference>
<feature type="domain" description="ABC transporter" evidence="10">
    <location>
        <begin position="5"/>
        <end position="249"/>
    </location>
</feature>
<dbReference type="FunFam" id="3.40.50.300:FF:000134">
    <property type="entry name" value="Iron-enterobactin ABC transporter ATP-binding protein"/>
    <property type="match status" value="1"/>
</dbReference>
<evidence type="ECO:0000313" key="14">
    <source>
        <dbReference type="Proteomes" id="UP001183604"/>
    </source>
</evidence>
<evidence type="ECO:0000259" key="10">
    <source>
        <dbReference type="PROSITE" id="PS50893"/>
    </source>
</evidence>
<evidence type="ECO:0000256" key="3">
    <source>
        <dbReference type="ARBA" id="ARBA00022475"/>
    </source>
</evidence>
<dbReference type="RefSeq" id="WP_270121111.1">
    <property type="nucleotide sequence ID" value="NZ_BAAAOM010000002.1"/>
</dbReference>
<keyword evidence="14" id="KW-1185">Reference proteome</keyword>
<dbReference type="EMBL" id="JAVDYD010000001">
    <property type="protein sequence ID" value="MDR7337907.1"/>
    <property type="molecule type" value="Genomic_DNA"/>
</dbReference>
<evidence type="ECO:0000256" key="2">
    <source>
        <dbReference type="ARBA" id="ARBA00022448"/>
    </source>
</evidence>
<dbReference type="InterPro" id="IPR027417">
    <property type="entry name" value="P-loop_NTPase"/>
</dbReference>